<dbReference type="InterPro" id="IPR013783">
    <property type="entry name" value="Ig-like_fold"/>
</dbReference>
<dbReference type="Proteomes" id="UP000676386">
    <property type="component" value="Unassembled WGS sequence"/>
</dbReference>
<feature type="domain" description="Glycoside hydrolase family 2 immunoglobulin-like beta-sandwich" evidence="4">
    <location>
        <begin position="226"/>
        <end position="330"/>
    </location>
</feature>
<dbReference type="Pfam" id="PF00703">
    <property type="entry name" value="Glyco_hydro_2"/>
    <property type="match status" value="1"/>
</dbReference>
<evidence type="ECO:0000256" key="2">
    <source>
        <dbReference type="ARBA" id="ARBA00022801"/>
    </source>
</evidence>
<feature type="domain" description="Glycoside hydrolase family 2 catalytic" evidence="5">
    <location>
        <begin position="372"/>
        <end position="484"/>
    </location>
</feature>
<dbReference type="PANTHER" id="PTHR42732">
    <property type="entry name" value="BETA-GALACTOSIDASE"/>
    <property type="match status" value="1"/>
</dbReference>
<dbReference type="InterPro" id="IPR006102">
    <property type="entry name" value="Ig-like_GH2"/>
</dbReference>
<dbReference type="InterPro" id="IPR036156">
    <property type="entry name" value="Beta-gal/glucu_dom_sf"/>
</dbReference>
<sequence length="907" mass="104070">MKIDITGILLSFLIAGKCLGQQNPKLSDKSTVLENYHMKPIHIQSRWAKYVNPSNVMIEYPRPLLQRRNWENLNGLWDYAITDSSIRNPSTFNGSILVPYPIESSLSGVQKILRPDQCLWYRKKIQRPNFSSNERIIVNFGAVDWQATVFINNKQVGQHSGGYQSFSFDITDFLAEGNNEILVKVYDPTDQGPNPHGKQVLNPSNIYYTPSSGIWQTVWLEKVSSVHILHLKATPNIDKEELNLGINTVAATKNTTIEVVASVNGQIVTSNKKDIPAAQKEGAIVSTEVLLNIPNPRLWSPSDPFLYDLSIKVSQGKKIVDEVTSYFGMRKIDIQKDDKGADRIFLNNKYTYNLGVLDQGFWPEGLYTAPTDEALAFDIKTIKSLGFNTIRKHIKIEPERWYYHADKIGVLVWQDFVNPPHELPSGSRDIFEKEIKETIDQLYSHPSIVTWVLFNERWGSYDQRRLTKWVKNYDPSRIVNGHSGELLYVNDQLRAPSDSPWIESDIADVHSYPDPRNPPALHNKARAVGEFGGVGVSVPGHEWDDMQGWGYIQVKPELLNAQYKKMTEELKKLEQYGLSASIYTQPFDVEGEENGLLTYDREIIKIPASEIRNYNKNLVPSSTGFSLDTAFHIAANINLNDNDDRYEELLTQYKKGIRDSAFLRRVLLMAIRKKDQENATRIGNDYISNLTHPYSLDNLRLIKNITRTSKDKGFELFWKQSKKVDAELGENEALSKVKKIINSEEIIPFRNRNSNPDWDYIQKKLTDKYGDLGEELVLGKRMIYYGFESNDWENYGKYYMLYFEKALGHPSEYIVNNLTWVLYEHISNPKILEFAASVMKYTVEKSDQSPEAYDTYANLLHRINKSHEAIKWEEKAVELKKGTPGEKTFAETLQKMKSGQPTWPTNN</sequence>
<dbReference type="Pfam" id="PF02836">
    <property type="entry name" value="Glyco_hydro_2_C"/>
    <property type="match status" value="1"/>
</dbReference>
<dbReference type="PANTHER" id="PTHR42732:SF2">
    <property type="entry name" value="BETA-MANNOSIDASE"/>
    <property type="match status" value="1"/>
</dbReference>
<organism evidence="7 8">
    <name type="scientific">Chitinophaga hostae</name>
    <dbReference type="NCBI Taxonomy" id="2831022"/>
    <lineage>
        <taxon>Bacteria</taxon>
        <taxon>Pseudomonadati</taxon>
        <taxon>Bacteroidota</taxon>
        <taxon>Chitinophagia</taxon>
        <taxon>Chitinophagales</taxon>
        <taxon>Chitinophagaceae</taxon>
        <taxon>Chitinophaga</taxon>
    </lineage>
</organism>
<dbReference type="RefSeq" id="WP_211972655.1">
    <property type="nucleotide sequence ID" value="NZ_CBFHAM010000033.1"/>
</dbReference>
<dbReference type="InterPro" id="IPR008979">
    <property type="entry name" value="Galactose-bd-like_sf"/>
</dbReference>
<evidence type="ECO:0000313" key="7">
    <source>
        <dbReference type="EMBL" id="MBS0027565.1"/>
    </source>
</evidence>
<evidence type="ECO:0000259" key="5">
    <source>
        <dbReference type="Pfam" id="PF02836"/>
    </source>
</evidence>
<reference evidence="7 8" key="1">
    <citation type="submission" date="2021-04" db="EMBL/GenBank/DDBJ databases">
        <title>Chitinophaga sp. nov., isolated from the rhizosphere soil.</title>
        <authorList>
            <person name="He S."/>
        </authorList>
    </citation>
    <scope>NUCLEOTIDE SEQUENCE [LARGE SCALE GENOMIC DNA]</scope>
    <source>
        <strain evidence="7 8">2R12</strain>
    </source>
</reference>
<accession>A0ABS5IXG9</accession>
<evidence type="ECO:0000259" key="6">
    <source>
        <dbReference type="Pfam" id="PF02837"/>
    </source>
</evidence>
<evidence type="ECO:0000313" key="8">
    <source>
        <dbReference type="Proteomes" id="UP000676386"/>
    </source>
</evidence>
<comment type="similarity">
    <text evidence="1">Belongs to the glycosyl hydrolase 2 family.</text>
</comment>
<comment type="caution">
    <text evidence="7">The sequence shown here is derived from an EMBL/GenBank/DDBJ whole genome shotgun (WGS) entry which is preliminary data.</text>
</comment>
<dbReference type="SUPFAM" id="SSF49303">
    <property type="entry name" value="beta-Galactosidase/glucuronidase domain"/>
    <property type="match status" value="1"/>
</dbReference>
<dbReference type="EMBL" id="JAGTXB010000003">
    <property type="protein sequence ID" value="MBS0027565.1"/>
    <property type="molecule type" value="Genomic_DNA"/>
</dbReference>
<feature type="domain" description="Glycosyl hydrolases family 2 sugar binding" evidence="6">
    <location>
        <begin position="98"/>
        <end position="189"/>
    </location>
</feature>
<dbReference type="SUPFAM" id="SSF49785">
    <property type="entry name" value="Galactose-binding domain-like"/>
    <property type="match status" value="1"/>
</dbReference>
<keyword evidence="8" id="KW-1185">Reference proteome</keyword>
<gene>
    <name evidence="7" type="ORF">KE626_09625</name>
</gene>
<dbReference type="InterPro" id="IPR051913">
    <property type="entry name" value="GH2_Domain-Containing"/>
</dbReference>
<dbReference type="SUPFAM" id="SSF51445">
    <property type="entry name" value="(Trans)glycosidases"/>
    <property type="match status" value="1"/>
</dbReference>
<keyword evidence="2 7" id="KW-0378">Hydrolase</keyword>
<evidence type="ECO:0000259" key="4">
    <source>
        <dbReference type="Pfam" id="PF00703"/>
    </source>
</evidence>
<dbReference type="Pfam" id="PF02837">
    <property type="entry name" value="Glyco_hydro_2_N"/>
    <property type="match status" value="1"/>
</dbReference>
<evidence type="ECO:0000256" key="1">
    <source>
        <dbReference type="ARBA" id="ARBA00007401"/>
    </source>
</evidence>
<dbReference type="InterPro" id="IPR006103">
    <property type="entry name" value="Glyco_hydro_2_cat"/>
</dbReference>
<dbReference type="SUPFAM" id="SSF81901">
    <property type="entry name" value="HCP-like"/>
    <property type="match status" value="1"/>
</dbReference>
<dbReference type="Gene3D" id="3.20.20.80">
    <property type="entry name" value="Glycosidases"/>
    <property type="match status" value="1"/>
</dbReference>
<dbReference type="Gene3D" id="2.60.120.260">
    <property type="entry name" value="Galactose-binding domain-like"/>
    <property type="match status" value="1"/>
</dbReference>
<keyword evidence="3" id="KW-0326">Glycosidase</keyword>
<dbReference type="InterPro" id="IPR006104">
    <property type="entry name" value="Glyco_hydro_2_N"/>
</dbReference>
<protein>
    <submittedName>
        <fullName evidence="7">Glycoside hydrolase family 2</fullName>
    </submittedName>
</protein>
<evidence type="ECO:0000256" key="3">
    <source>
        <dbReference type="ARBA" id="ARBA00023295"/>
    </source>
</evidence>
<dbReference type="Gene3D" id="2.60.40.10">
    <property type="entry name" value="Immunoglobulins"/>
    <property type="match status" value="1"/>
</dbReference>
<proteinExistence type="inferred from homology"/>
<dbReference type="InterPro" id="IPR017853">
    <property type="entry name" value="GH"/>
</dbReference>
<name>A0ABS5IXG9_9BACT</name>
<dbReference type="GO" id="GO:0016787">
    <property type="term" value="F:hydrolase activity"/>
    <property type="evidence" value="ECO:0007669"/>
    <property type="project" value="UniProtKB-KW"/>
</dbReference>